<proteinExistence type="predicted"/>
<feature type="compositionally biased region" description="Polar residues" evidence="1">
    <location>
        <begin position="20"/>
        <end position="29"/>
    </location>
</feature>
<evidence type="ECO:0000256" key="1">
    <source>
        <dbReference type="SAM" id="MobiDB-lite"/>
    </source>
</evidence>
<feature type="region of interest" description="Disordered" evidence="1">
    <location>
        <begin position="1"/>
        <end position="43"/>
    </location>
</feature>
<feature type="compositionally biased region" description="Basic residues" evidence="1">
    <location>
        <begin position="30"/>
        <end position="43"/>
    </location>
</feature>
<evidence type="ECO:0000313" key="2">
    <source>
        <dbReference type="EMBL" id="MEM4986289.1"/>
    </source>
</evidence>
<comment type="caution">
    <text evidence="2">The sequence shown here is derived from an EMBL/GenBank/DDBJ whole genome shotgun (WGS) entry which is preliminary data.</text>
</comment>
<dbReference type="EMBL" id="JBANDC010000002">
    <property type="protein sequence ID" value="MEM4986289.1"/>
    <property type="molecule type" value="Genomic_DNA"/>
</dbReference>
<gene>
    <name evidence="2" type="ORF">V8G57_02700</name>
</gene>
<dbReference type="Pfam" id="PF07102">
    <property type="entry name" value="YbcO"/>
    <property type="match status" value="1"/>
</dbReference>
<accession>A0ABU9PQK6</accession>
<name>A0ABU9PQK6_9BURK</name>
<dbReference type="Gene3D" id="3.30.50.20">
    <property type="entry name" value="prophage-derive protein ybcO"/>
    <property type="match status" value="1"/>
</dbReference>
<sequence>MKSSATPMRRTAMSHGLTGMLSSSSFQRSAKQKKPIKARHKPLTKIRASARDQECTLRFPGVCNYRTDTTVLCHSNLLEDGKGYGIKAPDEKGAYGCCRCHDVLDGRAKRPVGMSYEVMIDLFYNGVARTNAILRRLGLMEAI</sequence>
<reference evidence="2 3" key="1">
    <citation type="submission" date="2024-02" db="EMBL/GenBank/DDBJ databases">
        <title>Draft genome sequence of Collimonas sp. strain H4R21, an effective mineral-weathering bacterial strain isolated from the beech rhizosphere.</title>
        <authorList>
            <person name="Morin E."/>
            <person name="Uroz S."/>
            <person name="Leveau J.H.J."/>
            <person name="Kumar R."/>
            <person name="Rey M.W."/>
            <person name="Pham J."/>
        </authorList>
    </citation>
    <scope>NUCLEOTIDE SEQUENCE [LARGE SCALE GENOMIC DNA]</scope>
    <source>
        <strain evidence="2 3">H4R21</strain>
    </source>
</reference>
<dbReference type="InterPro" id="IPR010774">
    <property type="entry name" value="YbcO"/>
</dbReference>
<evidence type="ECO:0000313" key="3">
    <source>
        <dbReference type="Proteomes" id="UP001495910"/>
    </source>
</evidence>
<protein>
    <submittedName>
        <fullName evidence="2">Nuclease domain-containing protein</fullName>
    </submittedName>
</protein>
<dbReference type="Proteomes" id="UP001495910">
    <property type="component" value="Unassembled WGS sequence"/>
</dbReference>
<dbReference type="RefSeq" id="WP_342828112.1">
    <property type="nucleotide sequence ID" value="NZ_JBANDC010000002.1"/>
</dbReference>
<keyword evidence="3" id="KW-1185">Reference proteome</keyword>
<organism evidence="2 3">
    <name type="scientific">Collimonas rhizosphaerae</name>
    <dbReference type="NCBI Taxonomy" id="3126357"/>
    <lineage>
        <taxon>Bacteria</taxon>
        <taxon>Pseudomonadati</taxon>
        <taxon>Pseudomonadota</taxon>
        <taxon>Betaproteobacteria</taxon>
        <taxon>Burkholderiales</taxon>
        <taxon>Oxalobacteraceae</taxon>
        <taxon>Collimonas</taxon>
    </lineage>
</organism>